<keyword evidence="2" id="KW-0732">Signal</keyword>
<sequence length="290" mass="31066">MLKELAIYICILVVICQGRTLPTEITTTATIAEGAETTEASTEESSTLASLAVSRDEEASILIDPAQGSTALQQLDDKSQQKSAKLLLLSAPPKRHPVEMEQQFEEQDEVQDNPTAAASATNDEAATTPTTTQASLEVEMDTTTNATHEDNMDATTTATTATTTEAITKLFAINATVASMDAPPPSVAVALAMDNSTVSIVEQPQEAGNNNAAIELALVEPEAEYVLVSDDDDNDNDEHHHELGEFGELQLGSFTHIDSDVHLQPVVHSVEIVPTSFDDPLIVNYVHNLR</sequence>
<name>B4MNF0_DROWI</name>
<feature type="region of interest" description="Disordered" evidence="1">
    <location>
        <begin position="100"/>
        <end position="132"/>
    </location>
</feature>
<feature type="signal peptide" evidence="2">
    <location>
        <begin position="1"/>
        <end position="18"/>
    </location>
</feature>
<dbReference type="OrthoDB" id="8001018at2759"/>
<dbReference type="EMBL" id="CH963847">
    <property type="protein sequence ID" value="EDW72659.1"/>
    <property type="molecule type" value="Genomic_DNA"/>
</dbReference>
<dbReference type="STRING" id="7260.B4MNF0"/>
<organism evidence="3 4">
    <name type="scientific">Drosophila willistoni</name>
    <name type="common">Fruit fly</name>
    <dbReference type="NCBI Taxonomy" id="7260"/>
    <lineage>
        <taxon>Eukaryota</taxon>
        <taxon>Metazoa</taxon>
        <taxon>Ecdysozoa</taxon>
        <taxon>Arthropoda</taxon>
        <taxon>Hexapoda</taxon>
        <taxon>Insecta</taxon>
        <taxon>Pterygota</taxon>
        <taxon>Neoptera</taxon>
        <taxon>Endopterygota</taxon>
        <taxon>Diptera</taxon>
        <taxon>Brachycera</taxon>
        <taxon>Muscomorpha</taxon>
        <taxon>Ephydroidea</taxon>
        <taxon>Drosophilidae</taxon>
        <taxon>Drosophila</taxon>
        <taxon>Sophophora</taxon>
    </lineage>
</organism>
<gene>
    <name evidence="3" type="primary">Dwil\GK17121</name>
    <name evidence="3" type="ORF">Dwil_GK17121</name>
</gene>
<keyword evidence="4" id="KW-1185">Reference proteome</keyword>
<dbReference type="InParanoid" id="B4MNF0"/>
<evidence type="ECO:0008006" key="5">
    <source>
        <dbReference type="Google" id="ProtNLM"/>
    </source>
</evidence>
<evidence type="ECO:0000313" key="4">
    <source>
        <dbReference type="Proteomes" id="UP000007798"/>
    </source>
</evidence>
<feature type="compositionally biased region" description="Acidic residues" evidence="1">
    <location>
        <begin position="102"/>
        <end position="111"/>
    </location>
</feature>
<dbReference type="PhylomeDB" id="B4MNF0"/>
<evidence type="ECO:0000256" key="1">
    <source>
        <dbReference type="SAM" id="MobiDB-lite"/>
    </source>
</evidence>
<feature type="compositionally biased region" description="Low complexity" evidence="1">
    <location>
        <begin position="115"/>
        <end position="132"/>
    </location>
</feature>
<protein>
    <recommendedName>
        <fullName evidence="5">DUF4794 domain-containing protein</fullName>
    </recommendedName>
</protein>
<reference evidence="3 4" key="1">
    <citation type="journal article" date="2007" name="Nature">
        <title>Evolution of genes and genomes on the Drosophila phylogeny.</title>
        <authorList>
            <consortium name="Drosophila 12 Genomes Consortium"/>
            <person name="Clark A.G."/>
            <person name="Eisen M.B."/>
            <person name="Smith D.R."/>
            <person name="Bergman C.M."/>
            <person name="Oliver B."/>
            <person name="Markow T.A."/>
            <person name="Kaufman T.C."/>
            <person name="Kellis M."/>
            <person name="Gelbart W."/>
            <person name="Iyer V.N."/>
            <person name="Pollard D.A."/>
            <person name="Sackton T.B."/>
            <person name="Larracuente A.M."/>
            <person name="Singh N.D."/>
            <person name="Abad J.P."/>
            <person name="Abt D.N."/>
            <person name="Adryan B."/>
            <person name="Aguade M."/>
            <person name="Akashi H."/>
            <person name="Anderson W.W."/>
            <person name="Aquadro C.F."/>
            <person name="Ardell D.H."/>
            <person name="Arguello R."/>
            <person name="Artieri C.G."/>
            <person name="Barbash D.A."/>
            <person name="Barker D."/>
            <person name="Barsanti P."/>
            <person name="Batterham P."/>
            <person name="Batzoglou S."/>
            <person name="Begun D."/>
            <person name="Bhutkar A."/>
            <person name="Blanco E."/>
            <person name="Bosak S.A."/>
            <person name="Bradley R.K."/>
            <person name="Brand A.D."/>
            <person name="Brent M.R."/>
            <person name="Brooks A.N."/>
            <person name="Brown R.H."/>
            <person name="Butlin R.K."/>
            <person name="Caggese C."/>
            <person name="Calvi B.R."/>
            <person name="Bernardo de Carvalho A."/>
            <person name="Caspi A."/>
            <person name="Castrezana S."/>
            <person name="Celniker S.E."/>
            <person name="Chang J.L."/>
            <person name="Chapple C."/>
            <person name="Chatterji S."/>
            <person name="Chinwalla A."/>
            <person name="Civetta A."/>
            <person name="Clifton S.W."/>
            <person name="Comeron J.M."/>
            <person name="Costello J.C."/>
            <person name="Coyne J.A."/>
            <person name="Daub J."/>
            <person name="David R.G."/>
            <person name="Delcher A.L."/>
            <person name="Delehaunty K."/>
            <person name="Do C.B."/>
            <person name="Ebling H."/>
            <person name="Edwards K."/>
            <person name="Eickbush T."/>
            <person name="Evans J.D."/>
            <person name="Filipski A."/>
            <person name="Findeiss S."/>
            <person name="Freyhult E."/>
            <person name="Fulton L."/>
            <person name="Fulton R."/>
            <person name="Garcia A.C."/>
            <person name="Gardiner A."/>
            <person name="Garfield D.A."/>
            <person name="Garvin B.E."/>
            <person name="Gibson G."/>
            <person name="Gilbert D."/>
            <person name="Gnerre S."/>
            <person name="Godfrey J."/>
            <person name="Good R."/>
            <person name="Gotea V."/>
            <person name="Gravely B."/>
            <person name="Greenberg A.J."/>
            <person name="Griffiths-Jones S."/>
            <person name="Gross S."/>
            <person name="Guigo R."/>
            <person name="Gustafson E.A."/>
            <person name="Haerty W."/>
            <person name="Hahn M.W."/>
            <person name="Halligan D.L."/>
            <person name="Halpern A.L."/>
            <person name="Halter G.M."/>
            <person name="Han M.V."/>
            <person name="Heger A."/>
            <person name="Hillier L."/>
            <person name="Hinrichs A.S."/>
            <person name="Holmes I."/>
            <person name="Hoskins R.A."/>
            <person name="Hubisz M.J."/>
            <person name="Hultmark D."/>
            <person name="Huntley M.A."/>
            <person name="Jaffe D.B."/>
            <person name="Jagadeeshan S."/>
            <person name="Jeck W.R."/>
            <person name="Johnson J."/>
            <person name="Jones C.D."/>
            <person name="Jordan W.C."/>
            <person name="Karpen G.H."/>
            <person name="Kataoka E."/>
            <person name="Keightley P.D."/>
            <person name="Kheradpour P."/>
            <person name="Kirkness E.F."/>
            <person name="Koerich L.B."/>
            <person name="Kristiansen K."/>
            <person name="Kudrna D."/>
            <person name="Kulathinal R.J."/>
            <person name="Kumar S."/>
            <person name="Kwok R."/>
            <person name="Lander E."/>
            <person name="Langley C.H."/>
            <person name="Lapoint R."/>
            <person name="Lazzaro B.P."/>
            <person name="Lee S.J."/>
            <person name="Levesque L."/>
            <person name="Li R."/>
            <person name="Lin C.F."/>
            <person name="Lin M.F."/>
            <person name="Lindblad-Toh K."/>
            <person name="Llopart A."/>
            <person name="Long M."/>
            <person name="Low L."/>
            <person name="Lozovsky E."/>
            <person name="Lu J."/>
            <person name="Luo M."/>
            <person name="Machado C.A."/>
            <person name="Makalowski W."/>
            <person name="Marzo M."/>
            <person name="Matsuda M."/>
            <person name="Matzkin L."/>
            <person name="McAllister B."/>
            <person name="McBride C.S."/>
            <person name="McKernan B."/>
            <person name="McKernan K."/>
            <person name="Mendez-Lago M."/>
            <person name="Minx P."/>
            <person name="Mollenhauer M.U."/>
            <person name="Montooth K."/>
            <person name="Mount S.M."/>
            <person name="Mu X."/>
            <person name="Myers E."/>
            <person name="Negre B."/>
            <person name="Newfeld S."/>
            <person name="Nielsen R."/>
            <person name="Noor M.A."/>
            <person name="O'Grady P."/>
            <person name="Pachter L."/>
            <person name="Papaceit M."/>
            <person name="Parisi M.J."/>
            <person name="Parisi M."/>
            <person name="Parts L."/>
            <person name="Pedersen J.S."/>
            <person name="Pesole G."/>
            <person name="Phillippy A.M."/>
            <person name="Ponting C.P."/>
            <person name="Pop M."/>
            <person name="Porcelli D."/>
            <person name="Powell J.R."/>
            <person name="Prohaska S."/>
            <person name="Pruitt K."/>
            <person name="Puig M."/>
            <person name="Quesneville H."/>
            <person name="Ram K.R."/>
            <person name="Rand D."/>
            <person name="Rasmussen M.D."/>
            <person name="Reed L.K."/>
            <person name="Reenan R."/>
            <person name="Reily A."/>
            <person name="Remington K.A."/>
            <person name="Rieger T.T."/>
            <person name="Ritchie M.G."/>
            <person name="Robin C."/>
            <person name="Rogers Y.H."/>
            <person name="Rohde C."/>
            <person name="Rozas J."/>
            <person name="Rubenfield M.J."/>
            <person name="Ruiz A."/>
            <person name="Russo S."/>
            <person name="Salzberg S.L."/>
            <person name="Sanchez-Gracia A."/>
            <person name="Saranga D.J."/>
            <person name="Sato H."/>
            <person name="Schaeffer S.W."/>
            <person name="Schatz M.C."/>
            <person name="Schlenke T."/>
            <person name="Schwartz R."/>
            <person name="Segarra C."/>
            <person name="Singh R.S."/>
            <person name="Sirot L."/>
            <person name="Sirota M."/>
            <person name="Sisneros N.B."/>
            <person name="Smith C.D."/>
            <person name="Smith T.F."/>
            <person name="Spieth J."/>
            <person name="Stage D.E."/>
            <person name="Stark A."/>
            <person name="Stephan W."/>
            <person name="Strausberg R.L."/>
            <person name="Strempel S."/>
            <person name="Sturgill D."/>
            <person name="Sutton G."/>
            <person name="Sutton G.G."/>
            <person name="Tao W."/>
            <person name="Teichmann S."/>
            <person name="Tobari Y.N."/>
            <person name="Tomimura Y."/>
            <person name="Tsolas J.M."/>
            <person name="Valente V.L."/>
            <person name="Venter E."/>
            <person name="Venter J.C."/>
            <person name="Vicario S."/>
            <person name="Vieira F.G."/>
            <person name="Vilella A.J."/>
            <person name="Villasante A."/>
            <person name="Walenz B."/>
            <person name="Wang J."/>
            <person name="Wasserman M."/>
            <person name="Watts T."/>
            <person name="Wilson D."/>
            <person name="Wilson R.K."/>
            <person name="Wing R.A."/>
            <person name="Wolfner M.F."/>
            <person name="Wong A."/>
            <person name="Wong G.K."/>
            <person name="Wu C.I."/>
            <person name="Wu G."/>
            <person name="Yamamoto D."/>
            <person name="Yang H.P."/>
            <person name="Yang S.P."/>
            <person name="Yorke J.A."/>
            <person name="Yoshida K."/>
            <person name="Zdobnov E."/>
            <person name="Zhang P."/>
            <person name="Zhang Y."/>
            <person name="Zimin A.V."/>
            <person name="Baldwin J."/>
            <person name="Abdouelleil A."/>
            <person name="Abdulkadir J."/>
            <person name="Abebe A."/>
            <person name="Abera B."/>
            <person name="Abreu J."/>
            <person name="Acer S.C."/>
            <person name="Aftuck L."/>
            <person name="Alexander A."/>
            <person name="An P."/>
            <person name="Anderson E."/>
            <person name="Anderson S."/>
            <person name="Arachi H."/>
            <person name="Azer M."/>
            <person name="Bachantsang P."/>
            <person name="Barry A."/>
            <person name="Bayul T."/>
            <person name="Berlin A."/>
            <person name="Bessette D."/>
            <person name="Bloom T."/>
            <person name="Blye J."/>
            <person name="Boguslavskiy L."/>
            <person name="Bonnet C."/>
            <person name="Boukhgalter B."/>
            <person name="Bourzgui I."/>
            <person name="Brown A."/>
            <person name="Cahill P."/>
            <person name="Channer S."/>
            <person name="Cheshatsang Y."/>
            <person name="Chuda L."/>
            <person name="Citroen M."/>
            <person name="Collymore A."/>
            <person name="Cooke P."/>
            <person name="Costello M."/>
            <person name="D'Aco K."/>
            <person name="Daza R."/>
            <person name="De Haan G."/>
            <person name="DeGray S."/>
            <person name="DeMaso C."/>
            <person name="Dhargay N."/>
            <person name="Dooley K."/>
            <person name="Dooley E."/>
            <person name="Doricent M."/>
            <person name="Dorje P."/>
            <person name="Dorjee K."/>
            <person name="Dupes A."/>
            <person name="Elong R."/>
            <person name="Falk J."/>
            <person name="Farina A."/>
            <person name="Faro S."/>
            <person name="Ferguson D."/>
            <person name="Fisher S."/>
            <person name="Foley C.D."/>
            <person name="Franke A."/>
            <person name="Friedrich D."/>
            <person name="Gadbois L."/>
            <person name="Gearin G."/>
            <person name="Gearin C.R."/>
            <person name="Giannoukos G."/>
            <person name="Goode T."/>
            <person name="Graham J."/>
            <person name="Grandbois E."/>
            <person name="Grewal S."/>
            <person name="Gyaltsen K."/>
            <person name="Hafez N."/>
            <person name="Hagos B."/>
            <person name="Hall J."/>
            <person name="Henson C."/>
            <person name="Hollinger A."/>
            <person name="Honan T."/>
            <person name="Huard M.D."/>
            <person name="Hughes L."/>
            <person name="Hurhula B."/>
            <person name="Husby M.E."/>
            <person name="Kamat A."/>
            <person name="Kanga B."/>
            <person name="Kashin S."/>
            <person name="Khazanovich D."/>
            <person name="Kisner P."/>
            <person name="Lance K."/>
            <person name="Lara M."/>
            <person name="Lee W."/>
            <person name="Lennon N."/>
            <person name="Letendre F."/>
            <person name="LeVine R."/>
            <person name="Lipovsky A."/>
            <person name="Liu X."/>
            <person name="Liu J."/>
            <person name="Liu S."/>
            <person name="Lokyitsang T."/>
            <person name="Lokyitsang Y."/>
            <person name="Lubonja R."/>
            <person name="Lui A."/>
            <person name="MacDonald P."/>
            <person name="Magnisalis V."/>
            <person name="Maru K."/>
            <person name="Matthews C."/>
            <person name="McCusker W."/>
            <person name="McDonough S."/>
            <person name="Mehta T."/>
            <person name="Meldrim J."/>
            <person name="Meneus L."/>
            <person name="Mihai O."/>
            <person name="Mihalev A."/>
            <person name="Mihova T."/>
            <person name="Mittelman R."/>
            <person name="Mlenga V."/>
            <person name="Montmayeur A."/>
            <person name="Mulrain L."/>
            <person name="Navidi A."/>
            <person name="Naylor J."/>
            <person name="Negash T."/>
            <person name="Nguyen T."/>
            <person name="Nguyen N."/>
            <person name="Nicol R."/>
            <person name="Norbu C."/>
            <person name="Norbu N."/>
            <person name="Novod N."/>
            <person name="O'Neill B."/>
            <person name="Osman S."/>
            <person name="Markiewicz E."/>
            <person name="Oyono O.L."/>
            <person name="Patti C."/>
            <person name="Phunkhang P."/>
            <person name="Pierre F."/>
            <person name="Priest M."/>
            <person name="Raghuraman S."/>
            <person name="Rege F."/>
            <person name="Reyes R."/>
            <person name="Rise C."/>
            <person name="Rogov P."/>
            <person name="Ross K."/>
            <person name="Ryan E."/>
            <person name="Settipalli S."/>
            <person name="Shea T."/>
            <person name="Sherpa N."/>
            <person name="Shi L."/>
            <person name="Shih D."/>
            <person name="Sparrow T."/>
            <person name="Spaulding J."/>
            <person name="Stalker J."/>
            <person name="Stange-Thomann N."/>
            <person name="Stavropoulos S."/>
            <person name="Stone C."/>
            <person name="Strader C."/>
            <person name="Tesfaye S."/>
            <person name="Thomson T."/>
            <person name="Thoulutsang Y."/>
            <person name="Thoulutsang D."/>
            <person name="Topham K."/>
            <person name="Topping I."/>
            <person name="Tsamla T."/>
            <person name="Vassiliev H."/>
            <person name="Vo A."/>
            <person name="Wangchuk T."/>
            <person name="Wangdi T."/>
            <person name="Weiand M."/>
            <person name="Wilkinson J."/>
            <person name="Wilson A."/>
            <person name="Yadav S."/>
            <person name="Young G."/>
            <person name="Yu Q."/>
            <person name="Zembek L."/>
            <person name="Zhong D."/>
            <person name="Zimmer A."/>
            <person name="Zwirko Z."/>
            <person name="Jaffe D.B."/>
            <person name="Alvarez P."/>
            <person name="Brockman W."/>
            <person name="Butler J."/>
            <person name="Chin C."/>
            <person name="Gnerre S."/>
            <person name="Grabherr M."/>
            <person name="Kleber M."/>
            <person name="Mauceli E."/>
            <person name="MacCallum I."/>
        </authorList>
    </citation>
    <scope>NUCLEOTIDE SEQUENCE [LARGE SCALE GENOMIC DNA]</scope>
    <source>
        <strain evidence="4">Tucson 14030-0811.24</strain>
    </source>
</reference>
<accession>B4MNF0</accession>
<feature type="chain" id="PRO_5002814836" description="DUF4794 domain-containing protein" evidence="2">
    <location>
        <begin position="19"/>
        <end position="290"/>
    </location>
</feature>
<dbReference type="AlphaFoldDB" id="B4MNF0"/>
<dbReference type="OMA" id="TVQIGWA"/>
<evidence type="ECO:0000256" key="2">
    <source>
        <dbReference type="SAM" id="SignalP"/>
    </source>
</evidence>
<proteinExistence type="predicted"/>
<dbReference type="Proteomes" id="UP000007798">
    <property type="component" value="Unassembled WGS sequence"/>
</dbReference>
<evidence type="ECO:0000313" key="3">
    <source>
        <dbReference type="EMBL" id="EDW72659.1"/>
    </source>
</evidence>
<dbReference type="KEGG" id="dwi:6639232"/>
<dbReference type="eggNOG" id="ENOG502T8JK">
    <property type="taxonomic scope" value="Eukaryota"/>
</dbReference>
<dbReference type="HOGENOM" id="CLU_1035376_0_0_1"/>